<keyword evidence="5" id="KW-1185">Reference proteome</keyword>
<dbReference type="SUPFAM" id="SSF53649">
    <property type="entry name" value="Alkaline phosphatase-like"/>
    <property type="match status" value="1"/>
</dbReference>
<dbReference type="PANTHER" id="PTHR42693:SF53">
    <property type="entry name" value="ENDO-4-O-SULFATASE"/>
    <property type="match status" value="1"/>
</dbReference>
<dbReference type="Pfam" id="PF00884">
    <property type="entry name" value="Sulfatase"/>
    <property type="match status" value="1"/>
</dbReference>
<gene>
    <name evidence="4" type="ORF">ARHIZOSPH14_08760</name>
</gene>
<dbReference type="Gene3D" id="3.40.720.10">
    <property type="entry name" value="Alkaline Phosphatase, subunit A"/>
    <property type="match status" value="1"/>
</dbReference>
<dbReference type="CDD" id="cd16146">
    <property type="entry name" value="ARS_like"/>
    <property type="match status" value="1"/>
</dbReference>
<dbReference type="RefSeq" id="WP_281882650.1">
    <property type="nucleotide sequence ID" value="NZ_BSDP01000001.1"/>
</dbReference>
<evidence type="ECO:0000313" key="4">
    <source>
        <dbReference type="EMBL" id="GLI26634.1"/>
    </source>
</evidence>
<dbReference type="InterPro" id="IPR017850">
    <property type="entry name" value="Alkaline_phosphatase_core_sf"/>
</dbReference>
<evidence type="ECO:0000313" key="5">
    <source>
        <dbReference type="Proteomes" id="UP001144396"/>
    </source>
</evidence>
<feature type="domain" description="Sulfatase N-terminal" evidence="3">
    <location>
        <begin position="6"/>
        <end position="322"/>
    </location>
</feature>
<evidence type="ECO:0000256" key="2">
    <source>
        <dbReference type="ARBA" id="ARBA00022801"/>
    </source>
</evidence>
<organism evidence="4 5">
    <name type="scientific">Agromyces rhizosphaerae</name>
    <dbReference type="NCBI Taxonomy" id="88374"/>
    <lineage>
        <taxon>Bacteria</taxon>
        <taxon>Bacillati</taxon>
        <taxon>Actinomycetota</taxon>
        <taxon>Actinomycetes</taxon>
        <taxon>Micrococcales</taxon>
        <taxon>Microbacteriaceae</taxon>
        <taxon>Agromyces</taxon>
    </lineage>
</organism>
<name>A0A9W6CWJ5_9MICO</name>
<dbReference type="AlphaFoldDB" id="A0A9W6CWJ5"/>
<protein>
    <submittedName>
        <fullName evidence="4">N-acetylgalactosamine-6-sulfatase</fullName>
    </submittedName>
</protein>
<dbReference type="Gene3D" id="3.30.1120.10">
    <property type="match status" value="1"/>
</dbReference>
<dbReference type="InterPro" id="IPR000917">
    <property type="entry name" value="Sulfatase_N"/>
</dbReference>
<proteinExistence type="inferred from homology"/>
<reference evidence="4" key="1">
    <citation type="submission" date="2022-12" db="EMBL/GenBank/DDBJ databases">
        <title>Reference genome sequencing for broad-spectrum identification of bacterial and archaeal isolates by mass spectrometry.</title>
        <authorList>
            <person name="Sekiguchi Y."/>
            <person name="Tourlousse D.M."/>
        </authorList>
    </citation>
    <scope>NUCLEOTIDE SEQUENCE</scope>
    <source>
        <strain evidence="4">14</strain>
    </source>
</reference>
<evidence type="ECO:0000256" key="1">
    <source>
        <dbReference type="ARBA" id="ARBA00008779"/>
    </source>
</evidence>
<comment type="similarity">
    <text evidence="1">Belongs to the sulfatase family.</text>
</comment>
<dbReference type="InterPro" id="IPR050738">
    <property type="entry name" value="Sulfatase"/>
</dbReference>
<dbReference type="Proteomes" id="UP001144396">
    <property type="component" value="Unassembled WGS sequence"/>
</dbReference>
<sequence length="603" mass="66908">MTAQPPNVLLIVTDDQGYGDFGCTGNPWLRTPALDALAADSVRLDAFHTDPMCAPSRAALLSGCHSARAGVWSTLSGRYFLNRDLPTIADRFRASGYRTGMFGKWHLGDGKHYLPQDRGFDEALYHGGGVIGEMPDHWDNDYFDAVFHRNGRPERFADTYCTDVWFGEATDFIERSVDADVPFFCYLPVNAPHVPLDVHPRYAEPYLRQGVPDDRARFFGMIANIDENVGRLRARLAELGISDDTIIVYLGDNGTDGGAEVDAEGALTDGWNAGQRGKKCWPTDGGHRNLCLLHWPRGGWSGGRDVTTLTAHYDLLPTLAARCGLAHPDGAAPTDGRDLSGILTGAADDALDGRALVVHNQQRDNPTKYKDFAVLTRDWRLVQTTEWGPGRRELHAARDTGQVHDLAAEHPSVVTELMRVYDRWWDDLGDAFEQVWPFYAADDGEELTLTAHAWHGTTERPGIYDQNHCRTGEVANGYWLVDVRDPGRYRLELRRWPREVDRPITAGLPARVGVPHVADRPEGVALTIRTARISVTPDSANTGLPRLDVETSVDASATAVTHEWDLPAGRYRVQTWLTDDAGVERGAYYAYLTHTGVRAAQER</sequence>
<dbReference type="EMBL" id="BSDP01000001">
    <property type="protein sequence ID" value="GLI26634.1"/>
    <property type="molecule type" value="Genomic_DNA"/>
</dbReference>
<evidence type="ECO:0000259" key="3">
    <source>
        <dbReference type="Pfam" id="PF00884"/>
    </source>
</evidence>
<comment type="caution">
    <text evidence="4">The sequence shown here is derived from an EMBL/GenBank/DDBJ whole genome shotgun (WGS) entry which is preliminary data.</text>
</comment>
<dbReference type="GO" id="GO:0004065">
    <property type="term" value="F:arylsulfatase activity"/>
    <property type="evidence" value="ECO:0007669"/>
    <property type="project" value="TreeGrafter"/>
</dbReference>
<keyword evidence="2" id="KW-0378">Hydrolase</keyword>
<accession>A0A9W6CWJ5</accession>
<dbReference type="PANTHER" id="PTHR42693">
    <property type="entry name" value="ARYLSULFATASE FAMILY MEMBER"/>
    <property type="match status" value="1"/>
</dbReference>